<comment type="caution">
    <text evidence="1">The sequence shown here is derived from an EMBL/GenBank/DDBJ whole genome shotgun (WGS) entry which is preliminary data.</text>
</comment>
<dbReference type="Proteomes" id="UP000070107">
    <property type="component" value="Unassembled WGS sequence"/>
</dbReference>
<name>A0A135HXE7_9HYPH</name>
<accession>A0A135HXE7</accession>
<dbReference type="AlphaFoldDB" id="A0A135HXE7"/>
<protein>
    <submittedName>
        <fullName evidence="1">Uncharacterized protein</fullName>
    </submittedName>
</protein>
<gene>
    <name evidence="1" type="ORF">ATN84_25050</name>
</gene>
<dbReference type="EMBL" id="LNTU01000008">
    <property type="protein sequence ID" value="KXF77886.1"/>
    <property type="molecule type" value="Genomic_DNA"/>
</dbReference>
<keyword evidence="2" id="KW-1185">Reference proteome</keyword>
<reference evidence="1 2" key="1">
    <citation type="submission" date="2015-11" db="EMBL/GenBank/DDBJ databases">
        <title>Draft genome sequence of Paramesorhizobium deserti A-3-E, a strain highly resistant to diverse beta-lactam antibiotics.</title>
        <authorList>
            <person name="Lv R."/>
            <person name="Yang X."/>
            <person name="Fang N."/>
            <person name="Guo J."/>
            <person name="Luo X."/>
            <person name="Peng F."/>
            <person name="Yang R."/>
            <person name="Cui Y."/>
            <person name="Fang C."/>
            <person name="Song Y."/>
        </authorList>
    </citation>
    <scope>NUCLEOTIDE SEQUENCE [LARGE SCALE GENOMIC DNA]</scope>
    <source>
        <strain evidence="1 2">A-3-E</strain>
    </source>
</reference>
<dbReference type="RefSeq" id="WP_068881320.1">
    <property type="nucleotide sequence ID" value="NZ_LNTU01000008.1"/>
</dbReference>
<sequence length="282" mass="31629">MSIDIGNGEAVSLSPGGGAKGYVQQTSRHFPGEVLIAHNERDRGLFDIYHVNVANGESILVEKNDGFFGFFTDQHFQVRFAKRYTDDGEVEILKRNGNGAWETVSHIPTEDSLTTRPIECNDDGEELYWIDSRGRDTAAAVAENLKSGAVRVLAEDPQVDIDALLLDPQMMQPIAAASLFDRTRWQVLDPEYRQDFETLAEQFSGDLVFNGMSDDRRKIIVAHIHDKRPLEYHCYDRASRKTRKLFSAQSRLEGAPLASMESVVVLTKVDAWSCLIRHGATL</sequence>
<evidence type="ECO:0000313" key="1">
    <source>
        <dbReference type="EMBL" id="KXF77886.1"/>
    </source>
</evidence>
<evidence type="ECO:0000313" key="2">
    <source>
        <dbReference type="Proteomes" id="UP000070107"/>
    </source>
</evidence>
<dbReference type="STRING" id="1494590.ATN84_25050"/>
<organism evidence="1 2">
    <name type="scientific">Paramesorhizobium deserti</name>
    <dbReference type="NCBI Taxonomy" id="1494590"/>
    <lineage>
        <taxon>Bacteria</taxon>
        <taxon>Pseudomonadati</taxon>
        <taxon>Pseudomonadota</taxon>
        <taxon>Alphaproteobacteria</taxon>
        <taxon>Hyphomicrobiales</taxon>
        <taxon>Phyllobacteriaceae</taxon>
        <taxon>Paramesorhizobium</taxon>
    </lineage>
</organism>
<proteinExistence type="predicted"/>
<dbReference type="OrthoDB" id="1094230at2"/>